<evidence type="ECO:0000256" key="3">
    <source>
        <dbReference type="ARBA" id="ARBA00022692"/>
    </source>
</evidence>
<feature type="transmembrane region" description="Helical" evidence="6">
    <location>
        <begin position="127"/>
        <end position="145"/>
    </location>
</feature>
<feature type="transmembrane region" description="Helical" evidence="6">
    <location>
        <begin position="45"/>
        <end position="65"/>
    </location>
</feature>
<evidence type="ECO:0000256" key="6">
    <source>
        <dbReference type="SAM" id="Phobius"/>
    </source>
</evidence>
<feature type="transmembrane region" description="Helical" evidence="6">
    <location>
        <begin position="179"/>
        <end position="197"/>
    </location>
</feature>
<dbReference type="InterPro" id="IPR043428">
    <property type="entry name" value="LivM-like"/>
</dbReference>
<dbReference type="InterPro" id="IPR001851">
    <property type="entry name" value="ABC_transp_permease"/>
</dbReference>
<name>A0ABQ6CVB8_9HYPH</name>
<keyword evidence="4 6" id="KW-1133">Transmembrane helix</keyword>
<accession>A0ABQ6CVB8</accession>
<protein>
    <submittedName>
        <fullName evidence="7">Branched-chain amino acid ABC transporter permease</fullName>
    </submittedName>
</protein>
<gene>
    <name evidence="7" type="ORF">GCM10007874_52230</name>
</gene>
<organism evidence="7 8">
    <name type="scientific">Labrys miyagiensis</name>
    <dbReference type="NCBI Taxonomy" id="346912"/>
    <lineage>
        <taxon>Bacteria</taxon>
        <taxon>Pseudomonadati</taxon>
        <taxon>Pseudomonadota</taxon>
        <taxon>Alphaproteobacteria</taxon>
        <taxon>Hyphomicrobiales</taxon>
        <taxon>Xanthobacteraceae</taxon>
        <taxon>Labrys</taxon>
    </lineage>
</organism>
<reference evidence="8" key="1">
    <citation type="journal article" date="2019" name="Int. J. Syst. Evol. Microbiol.">
        <title>The Global Catalogue of Microorganisms (GCM) 10K type strain sequencing project: providing services to taxonomists for standard genome sequencing and annotation.</title>
        <authorList>
            <consortium name="The Broad Institute Genomics Platform"/>
            <consortium name="The Broad Institute Genome Sequencing Center for Infectious Disease"/>
            <person name="Wu L."/>
            <person name="Ma J."/>
        </authorList>
    </citation>
    <scope>NUCLEOTIDE SEQUENCE [LARGE SCALE GENOMIC DNA]</scope>
    <source>
        <strain evidence="8">NBRC 101365</strain>
    </source>
</reference>
<comment type="caution">
    <text evidence="7">The sequence shown here is derived from an EMBL/GenBank/DDBJ whole genome shotgun (WGS) entry which is preliminary data.</text>
</comment>
<proteinExistence type="predicted"/>
<evidence type="ECO:0000256" key="5">
    <source>
        <dbReference type="ARBA" id="ARBA00023136"/>
    </source>
</evidence>
<dbReference type="PANTHER" id="PTHR30482">
    <property type="entry name" value="HIGH-AFFINITY BRANCHED-CHAIN AMINO ACID TRANSPORT SYSTEM PERMEASE"/>
    <property type="match status" value="1"/>
</dbReference>
<dbReference type="Pfam" id="PF02653">
    <property type="entry name" value="BPD_transp_2"/>
    <property type="match status" value="1"/>
</dbReference>
<keyword evidence="8" id="KW-1185">Reference proteome</keyword>
<dbReference type="RefSeq" id="WP_284315177.1">
    <property type="nucleotide sequence ID" value="NZ_BSPC01000058.1"/>
</dbReference>
<feature type="transmembrane region" description="Helical" evidence="6">
    <location>
        <begin position="21"/>
        <end position="39"/>
    </location>
</feature>
<feature type="transmembrane region" description="Helical" evidence="6">
    <location>
        <begin position="227"/>
        <end position="246"/>
    </location>
</feature>
<keyword evidence="2" id="KW-1003">Cell membrane</keyword>
<dbReference type="Proteomes" id="UP001156882">
    <property type="component" value="Unassembled WGS sequence"/>
</dbReference>
<keyword evidence="3 6" id="KW-0812">Transmembrane</keyword>
<comment type="subcellular location">
    <subcellularLocation>
        <location evidence="1">Cell membrane</location>
        <topology evidence="1">Multi-pass membrane protein</topology>
    </subcellularLocation>
</comment>
<evidence type="ECO:0000256" key="4">
    <source>
        <dbReference type="ARBA" id="ARBA00022989"/>
    </source>
</evidence>
<evidence type="ECO:0000313" key="8">
    <source>
        <dbReference type="Proteomes" id="UP001156882"/>
    </source>
</evidence>
<dbReference type="EMBL" id="BSPC01000058">
    <property type="protein sequence ID" value="GLS22206.1"/>
    <property type="molecule type" value="Genomic_DNA"/>
</dbReference>
<dbReference type="PANTHER" id="PTHR30482:SF5">
    <property type="entry name" value="ABC TRANSPORTER PERMEASE PROTEIN"/>
    <property type="match status" value="1"/>
</dbReference>
<feature type="transmembrane region" description="Helical" evidence="6">
    <location>
        <begin position="98"/>
        <end position="120"/>
    </location>
</feature>
<sequence length="354" mass="37432">MSFVSQRTDGALLPEGGSLNPRLFAIAGGLAVALGIVPLLASDYWLSSIIIPTLVMGVAGIGLNLLMGYAGLVSLGSAAFMSIGAFATYNLLLRLPVLPLPVALVMAGLIAAAAGVVFGLPSLRIKGFYLGASTLGAQFFFEWLFTNYNWFSNGSQSLTISAPRLQIFGHDLSSATGRYLLVAVTALVLIAFAYAVVRSRVGREWMAIRDMDTAAAVIGIHVASRKLLAYGISSFVCGIAGALWAFGYLGTSDAHTFDLDKSFQVLFIVLIGGSATIWGNFLGAAFIVLTPIVLDRIAPYTGLGAFADQGALSNIQHILFGAIIILLLIKEPDGLASLLRQLRQNLLRRLHAPA</sequence>
<keyword evidence="5 6" id="KW-0472">Membrane</keyword>
<evidence type="ECO:0000313" key="7">
    <source>
        <dbReference type="EMBL" id="GLS22206.1"/>
    </source>
</evidence>
<evidence type="ECO:0000256" key="1">
    <source>
        <dbReference type="ARBA" id="ARBA00004651"/>
    </source>
</evidence>
<feature type="transmembrane region" description="Helical" evidence="6">
    <location>
        <begin position="310"/>
        <end position="329"/>
    </location>
</feature>
<feature type="transmembrane region" description="Helical" evidence="6">
    <location>
        <begin position="266"/>
        <end position="289"/>
    </location>
</feature>
<dbReference type="CDD" id="cd06581">
    <property type="entry name" value="TM_PBP1_LivM_like"/>
    <property type="match status" value="1"/>
</dbReference>
<evidence type="ECO:0000256" key="2">
    <source>
        <dbReference type="ARBA" id="ARBA00022475"/>
    </source>
</evidence>
<feature type="transmembrane region" description="Helical" evidence="6">
    <location>
        <begin position="72"/>
        <end position="92"/>
    </location>
</feature>